<proteinExistence type="predicted"/>
<protein>
    <submittedName>
        <fullName evidence="1">Uncharacterized protein</fullName>
    </submittedName>
</protein>
<reference evidence="1" key="1">
    <citation type="submission" date="2021-05" db="EMBL/GenBank/DDBJ databases">
        <authorList>
            <person name="Scholz U."/>
            <person name="Mascher M."/>
            <person name="Fiebig A."/>
        </authorList>
    </citation>
    <scope>NUCLEOTIDE SEQUENCE [LARGE SCALE GENOMIC DNA]</scope>
</reference>
<sequence>MHCTMTCDCRPGGGQESRGAPAPLRRRPTTFCRKINEEENHNAVVVGMEPNHGDSDHTAATADFIAWIDLPMDICHMILDHLGAFDILSFPLVCRPWANAYAKKRRLQPGAPTLLASPSDDGCDMEDDYQRGLFFINNILSGEALLVEVEGLRSGRWVGGKNEWLVTTGQDGRIFKLLNPITRTCIPLPSNLQVYLSVDRVQLCRAPTRTEPGDYFAIAISASMLAYTAGGSCHWIILENPNEHELRYSDAIMHRDKVIAICRSGNIWSWDLYQGGGNPKLLLSSCVNSEGWRQYVFILAPSINNNILIVSPFGDYAPIRWGSRNSCHSSSHMNFLVAGVVLHEVDIDARSIAQVRDIGDRALFLGPNYPFYVSVSAPSGDLKKNYVYIADVSDDDVVAINLNLEDLPRNVSLINYSGPDNPYQVPMWFRPASP</sequence>
<accession>A0ACD5WEM0</accession>
<dbReference type="Proteomes" id="UP001732700">
    <property type="component" value="Chromosome 4A"/>
</dbReference>
<reference evidence="1" key="2">
    <citation type="submission" date="2025-09" db="UniProtKB">
        <authorList>
            <consortium name="EnsemblPlants"/>
        </authorList>
    </citation>
    <scope>IDENTIFICATION</scope>
</reference>
<evidence type="ECO:0000313" key="1">
    <source>
        <dbReference type="EnsemblPlants" id="AVESA.00010b.r2.4AG0620900.1.CDS"/>
    </source>
</evidence>
<keyword evidence="2" id="KW-1185">Reference proteome</keyword>
<evidence type="ECO:0000313" key="2">
    <source>
        <dbReference type="Proteomes" id="UP001732700"/>
    </source>
</evidence>
<name>A0ACD5WEM0_AVESA</name>
<organism evidence="1 2">
    <name type="scientific">Avena sativa</name>
    <name type="common">Oat</name>
    <dbReference type="NCBI Taxonomy" id="4498"/>
    <lineage>
        <taxon>Eukaryota</taxon>
        <taxon>Viridiplantae</taxon>
        <taxon>Streptophyta</taxon>
        <taxon>Embryophyta</taxon>
        <taxon>Tracheophyta</taxon>
        <taxon>Spermatophyta</taxon>
        <taxon>Magnoliopsida</taxon>
        <taxon>Liliopsida</taxon>
        <taxon>Poales</taxon>
        <taxon>Poaceae</taxon>
        <taxon>BOP clade</taxon>
        <taxon>Pooideae</taxon>
        <taxon>Poodae</taxon>
        <taxon>Poeae</taxon>
        <taxon>Poeae Chloroplast Group 1 (Aveneae type)</taxon>
        <taxon>Aveninae</taxon>
        <taxon>Avena</taxon>
    </lineage>
</organism>
<dbReference type="EnsemblPlants" id="AVESA.00010b.r2.4AG0620900.1">
    <property type="protein sequence ID" value="AVESA.00010b.r2.4AG0620900.1.CDS"/>
    <property type="gene ID" value="AVESA.00010b.r2.4AG0620900"/>
</dbReference>